<reference evidence="1" key="1">
    <citation type="submission" date="2023-05" db="EMBL/GenBank/DDBJ databases">
        <authorList>
            <consortium name="ELIXIR-Norway"/>
        </authorList>
    </citation>
    <scope>NUCLEOTIDE SEQUENCE</scope>
</reference>
<evidence type="ECO:0000313" key="1">
    <source>
        <dbReference type="EMBL" id="CAN0513227.1"/>
    </source>
</evidence>
<name>A0AC59ZUE1_RANTA</name>
<dbReference type="EMBL" id="OX596088">
    <property type="protein sequence ID" value="CAN0513227.1"/>
    <property type="molecule type" value="Genomic_DNA"/>
</dbReference>
<protein>
    <submittedName>
        <fullName evidence="1">Uncharacterized protein</fullName>
    </submittedName>
</protein>
<evidence type="ECO:0000313" key="2">
    <source>
        <dbReference type="Proteomes" id="UP001162501"/>
    </source>
</evidence>
<reference evidence="1" key="2">
    <citation type="submission" date="2025-03" db="EMBL/GenBank/DDBJ databases">
        <authorList>
            <consortium name="ELIXIR-Norway"/>
            <consortium name="Elixir Norway"/>
        </authorList>
    </citation>
    <scope>NUCLEOTIDE SEQUENCE</scope>
</reference>
<gene>
    <name evidence="1" type="ORF">MRATA1EN22A_LOCUS23239</name>
</gene>
<proteinExistence type="predicted"/>
<accession>A0AC59ZUE1</accession>
<dbReference type="Proteomes" id="UP001162501">
    <property type="component" value="Chromosome 4"/>
</dbReference>
<sequence>MKSLISWVSPATRNTTVILTEREGESQKRKMHVEMQTPVSNSAYPLSFLRWHSTLATFLFAPILFISIFSSCFDLYPVTFPFHFSRRKNQRVCISLWRRRENREMCSCGWAGDCRGSGDRWGRRASKQQ</sequence>
<organism evidence="1 2">
    <name type="scientific">Rangifer tarandus platyrhynchus</name>
    <name type="common">Svalbard reindeer</name>
    <dbReference type="NCBI Taxonomy" id="3082113"/>
    <lineage>
        <taxon>Eukaryota</taxon>
        <taxon>Metazoa</taxon>
        <taxon>Chordata</taxon>
        <taxon>Craniata</taxon>
        <taxon>Vertebrata</taxon>
        <taxon>Euteleostomi</taxon>
        <taxon>Mammalia</taxon>
        <taxon>Eutheria</taxon>
        <taxon>Laurasiatheria</taxon>
        <taxon>Artiodactyla</taxon>
        <taxon>Ruminantia</taxon>
        <taxon>Pecora</taxon>
        <taxon>Cervidae</taxon>
        <taxon>Odocoileinae</taxon>
        <taxon>Rangifer</taxon>
    </lineage>
</organism>